<evidence type="ECO:0000313" key="2">
    <source>
        <dbReference type="EMBL" id="EJW91212.1"/>
    </source>
</evidence>
<protein>
    <submittedName>
        <fullName evidence="2">Uncharacterized protein</fullName>
    </submittedName>
</protein>
<proteinExistence type="predicted"/>
<sequence length="58" mass="6902">MHQTDQQARRSKSRDTPKQLAPPAKQRPHPEPVTQNQHETRKIHRFQQETYSEDLANK</sequence>
<comment type="caution">
    <text evidence="2">The sequence shown here is derived from an EMBL/GenBank/DDBJ whole genome shotgun (WGS) entry which is preliminary data.</text>
</comment>
<evidence type="ECO:0000256" key="1">
    <source>
        <dbReference type="SAM" id="MobiDB-lite"/>
    </source>
</evidence>
<reference evidence="2" key="1">
    <citation type="journal article" date="2012" name="PLoS ONE">
        <title>Gene sets for utilization of primary and secondary nutrition supplies in the distal gut of endangered iberian lynx.</title>
        <authorList>
            <person name="Alcaide M."/>
            <person name="Messina E."/>
            <person name="Richter M."/>
            <person name="Bargiela R."/>
            <person name="Peplies J."/>
            <person name="Huws S.A."/>
            <person name="Newbold C.J."/>
            <person name="Golyshin P.N."/>
            <person name="Simon M.A."/>
            <person name="Lopez G."/>
            <person name="Yakimov M.M."/>
            <person name="Ferrer M."/>
        </authorList>
    </citation>
    <scope>NUCLEOTIDE SEQUENCE</scope>
</reference>
<organism evidence="2">
    <name type="scientific">gut metagenome</name>
    <dbReference type="NCBI Taxonomy" id="749906"/>
    <lineage>
        <taxon>unclassified sequences</taxon>
        <taxon>metagenomes</taxon>
        <taxon>organismal metagenomes</taxon>
    </lineage>
</organism>
<feature type="region of interest" description="Disordered" evidence="1">
    <location>
        <begin position="1"/>
        <end position="58"/>
    </location>
</feature>
<name>J9FNN9_9ZZZZ</name>
<dbReference type="EMBL" id="AMCI01008330">
    <property type="protein sequence ID" value="EJW91212.1"/>
    <property type="molecule type" value="Genomic_DNA"/>
</dbReference>
<accession>J9FNN9</accession>
<gene>
    <name evidence="2" type="ORF">EVA_20680</name>
</gene>
<dbReference type="AlphaFoldDB" id="J9FNN9"/>